<dbReference type="PANTHER" id="PTHR42709:SF6">
    <property type="entry name" value="UNDECAPRENYL PHOSPHATE TRANSPORTER A"/>
    <property type="match status" value="1"/>
</dbReference>
<evidence type="ECO:0000259" key="7">
    <source>
        <dbReference type="Pfam" id="PF09335"/>
    </source>
</evidence>
<evidence type="ECO:0000256" key="3">
    <source>
        <dbReference type="ARBA" id="ARBA00022692"/>
    </source>
</evidence>
<evidence type="ECO:0000256" key="6">
    <source>
        <dbReference type="SAM" id="Phobius"/>
    </source>
</evidence>
<keyword evidence="5 6" id="KW-0472">Membrane</keyword>
<comment type="caution">
    <text evidence="8">The sequence shown here is derived from an EMBL/GenBank/DDBJ whole genome shotgun (WGS) entry which is preliminary data.</text>
</comment>
<evidence type="ECO:0000256" key="4">
    <source>
        <dbReference type="ARBA" id="ARBA00022989"/>
    </source>
</evidence>
<dbReference type="GO" id="GO:0005886">
    <property type="term" value="C:plasma membrane"/>
    <property type="evidence" value="ECO:0007669"/>
    <property type="project" value="UniProtKB-SubCell"/>
</dbReference>
<keyword evidence="2" id="KW-1003">Cell membrane</keyword>
<dbReference type="AlphaFoldDB" id="A0A1G1WFE4"/>
<organism evidence="8 9">
    <name type="scientific">Candidatus Woykebacteria bacterium RBG_16_44_10</name>
    <dbReference type="NCBI Taxonomy" id="1802597"/>
    <lineage>
        <taxon>Bacteria</taxon>
        <taxon>Candidatus Woykeibacteriota</taxon>
    </lineage>
</organism>
<accession>A0A1G1WFE4</accession>
<proteinExistence type="predicted"/>
<evidence type="ECO:0000256" key="2">
    <source>
        <dbReference type="ARBA" id="ARBA00022475"/>
    </source>
</evidence>
<feature type="transmembrane region" description="Helical" evidence="6">
    <location>
        <begin position="58"/>
        <end position="83"/>
    </location>
</feature>
<feature type="transmembrane region" description="Helical" evidence="6">
    <location>
        <begin position="179"/>
        <end position="200"/>
    </location>
</feature>
<feature type="domain" description="VTT" evidence="7">
    <location>
        <begin position="38"/>
        <end position="166"/>
    </location>
</feature>
<dbReference type="Pfam" id="PF09335">
    <property type="entry name" value="VTT_dom"/>
    <property type="match status" value="1"/>
</dbReference>
<gene>
    <name evidence="8" type="ORF">A2Z24_00915</name>
</gene>
<evidence type="ECO:0000313" key="9">
    <source>
        <dbReference type="Proteomes" id="UP000177588"/>
    </source>
</evidence>
<feature type="transmembrane region" description="Helical" evidence="6">
    <location>
        <begin position="144"/>
        <end position="167"/>
    </location>
</feature>
<dbReference type="Proteomes" id="UP000177588">
    <property type="component" value="Unassembled WGS sequence"/>
</dbReference>
<dbReference type="EMBL" id="MHCT01000014">
    <property type="protein sequence ID" value="OGY26180.1"/>
    <property type="molecule type" value="Genomic_DNA"/>
</dbReference>
<feature type="transmembrane region" description="Helical" evidence="6">
    <location>
        <begin position="20"/>
        <end position="38"/>
    </location>
</feature>
<protein>
    <recommendedName>
        <fullName evidence="7">VTT domain-containing protein</fullName>
    </recommendedName>
</protein>
<evidence type="ECO:0000256" key="5">
    <source>
        <dbReference type="ARBA" id="ARBA00023136"/>
    </source>
</evidence>
<dbReference type="InterPro" id="IPR051311">
    <property type="entry name" value="DedA_domain"/>
</dbReference>
<sequence>MLESLIEQVVSWTMQTISSLGYFGIFLTMLIESASIPLPSEIIMPFSGFLVSKGEFSFIPAVVTGAFGNLVGSILMYCLGYFGQEAVIKKFVRGWGKLLISESELETGEKWFRKYGDLIVLGSRVLPAVRTFISLPAGIARVPFIRFCVLTFIGSLVWCVFLTFLGVKLGENWMILEPFFRKFDVFIVFGGIIILIAYFYHKYRKAFNGK</sequence>
<keyword evidence="3 6" id="KW-0812">Transmembrane</keyword>
<keyword evidence="4 6" id="KW-1133">Transmembrane helix</keyword>
<evidence type="ECO:0000313" key="8">
    <source>
        <dbReference type="EMBL" id="OGY26180.1"/>
    </source>
</evidence>
<reference evidence="8 9" key="1">
    <citation type="journal article" date="2016" name="Nat. Commun.">
        <title>Thousands of microbial genomes shed light on interconnected biogeochemical processes in an aquifer system.</title>
        <authorList>
            <person name="Anantharaman K."/>
            <person name="Brown C.T."/>
            <person name="Hug L.A."/>
            <person name="Sharon I."/>
            <person name="Castelle C.J."/>
            <person name="Probst A.J."/>
            <person name="Thomas B.C."/>
            <person name="Singh A."/>
            <person name="Wilkins M.J."/>
            <person name="Karaoz U."/>
            <person name="Brodie E.L."/>
            <person name="Williams K.H."/>
            <person name="Hubbard S.S."/>
            <person name="Banfield J.F."/>
        </authorList>
    </citation>
    <scope>NUCLEOTIDE SEQUENCE [LARGE SCALE GENOMIC DNA]</scope>
</reference>
<evidence type="ECO:0000256" key="1">
    <source>
        <dbReference type="ARBA" id="ARBA00004651"/>
    </source>
</evidence>
<comment type="subcellular location">
    <subcellularLocation>
        <location evidence="1">Cell membrane</location>
        <topology evidence="1">Multi-pass membrane protein</topology>
    </subcellularLocation>
</comment>
<dbReference type="PANTHER" id="PTHR42709">
    <property type="entry name" value="ALKALINE PHOSPHATASE LIKE PROTEIN"/>
    <property type="match status" value="1"/>
</dbReference>
<name>A0A1G1WFE4_9BACT</name>
<dbReference type="STRING" id="1802597.A2Z24_00915"/>
<dbReference type="InterPro" id="IPR032816">
    <property type="entry name" value="VTT_dom"/>
</dbReference>